<dbReference type="AlphaFoldDB" id="A0A915KWG7"/>
<dbReference type="PANTHER" id="PTHR10807">
    <property type="entry name" value="MYOTUBULARIN-RELATED"/>
    <property type="match status" value="1"/>
</dbReference>
<dbReference type="InterPro" id="IPR000306">
    <property type="entry name" value="Znf_FYVE"/>
</dbReference>
<dbReference type="PROSITE" id="PS51339">
    <property type="entry name" value="PPASE_MYOTUBULARIN"/>
    <property type="match status" value="1"/>
</dbReference>
<proteinExistence type="inferred from homology"/>
<dbReference type="Pfam" id="PF01363">
    <property type="entry name" value="FYVE"/>
    <property type="match status" value="1"/>
</dbReference>
<organism evidence="17 18">
    <name type="scientific">Romanomermis culicivorax</name>
    <name type="common">Nematode worm</name>
    <dbReference type="NCBI Taxonomy" id="13658"/>
    <lineage>
        <taxon>Eukaryota</taxon>
        <taxon>Metazoa</taxon>
        <taxon>Ecdysozoa</taxon>
        <taxon>Nematoda</taxon>
        <taxon>Enoplea</taxon>
        <taxon>Dorylaimia</taxon>
        <taxon>Mermithida</taxon>
        <taxon>Mermithoidea</taxon>
        <taxon>Mermithidae</taxon>
        <taxon>Romanomermis</taxon>
    </lineage>
</organism>
<dbReference type="InterPro" id="IPR011993">
    <property type="entry name" value="PH-like_dom_sf"/>
</dbReference>
<evidence type="ECO:0000256" key="6">
    <source>
        <dbReference type="ARBA" id="ARBA00022801"/>
    </source>
</evidence>
<reference evidence="18" key="1">
    <citation type="submission" date="2022-11" db="UniProtKB">
        <authorList>
            <consortium name="WormBaseParasite"/>
        </authorList>
    </citation>
    <scope>IDENTIFICATION</scope>
</reference>
<comment type="subcellular location">
    <subcellularLocation>
        <location evidence="1">Membrane</location>
    </subcellularLocation>
</comment>
<evidence type="ECO:0000256" key="7">
    <source>
        <dbReference type="ARBA" id="ARBA00022833"/>
    </source>
</evidence>
<keyword evidence="8" id="KW-0443">Lipid metabolism</keyword>
<dbReference type="PANTHER" id="PTHR10807:SF8">
    <property type="entry name" value="PHOSPHATIDYLINOSITOL-3-PHOSPHATE PHOSPHATASE"/>
    <property type="match status" value="1"/>
</dbReference>
<dbReference type="GO" id="GO:0004438">
    <property type="term" value="F:phosphatidylinositol-3-phosphate phosphatase activity"/>
    <property type="evidence" value="ECO:0007669"/>
    <property type="project" value="TreeGrafter"/>
</dbReference>
<evidence type="ECO:0000256" key="8">
    <source>
        <dbReference type="ARBA" id="ARBA00023098"/>
    </source>
</evidence>
<evidence type="ECO:0000256" key="13">
    <source>
        <dbReference type="PROSITE-ProRule" id="PRU00091"/>
    </source>
</evidence>
<feature type="binding site" evidence="12">
    <location>
        <begin position="240"/>
        <end position="241"/>
    </location>
    <ligand>
        <name>substrate</name>
    </ligand>
</feature>
<keyword evidence="17" id="KW-1185">Reference proteome</keyword>
<feature type="region of interest" description="Disordered" evidence="14">
    <location>
        <begin position="558"/>
        <end position="581"/>
    </location>
</feature>
<dbReference type="SMART" id="SM00404">
    <property type="entry name" value="PTPc_motif"/>
    <property type="match status" value="1"/>
</dbReference>
<dbReference type="Gene3D" id="3.30.40.10">
    <property type="entry name" value="Zinc/RING finger domain, C3HC4 (zinc finger)"/>
    <property type="match status" value="1"/>
</dbReference>
<dbReference type="GO" id="GO:0016020">
    <property type="term" value="C:membrane"/>
    <property type="evidence" value="ECO:0007669"/>
    <property type="project" value="UniProtKB-SubCell"/>
</dbReference>
<dbReference type="GO" id="GO:0046856">
    <property type="term" value="P:phosphatidylinositol dephosphorylation"/>
    <property type="evidence" value="ECO:0007669"/>
    <property type="project" value="TreeGrafter"/>
</dbReference>
<evidence type="ECO:0000256" key="2">
    <source>
        <dbReference type="ARBA" id="ARBA00007471"/>
    </source>
</evidence>
<dbReference type="InterPro" id="IPR029021">
    <property type="entry name" value="Prot-tyrosine_phosphatase-like"/>
</dbReference>
<dbReference type="InterPro" id="IPR013083">
    <property type="entry name" value="Znf_RING/FYVE/PHD"/>
</dbReference>
<dbReference type="EC" id="3.1.3.95" evidence="3"/>
<keyword evidence="6" id="KW-0378">Hydrolase</keyword>
<feature type="compositionally biased region" description="Low complexity" evidence="14">
    <location>
        <begin position="371"/>
        <end position="380"/>
    </location>
</feature>
<dbReference type="Proteomes" id="UP000887565">
    <property type="component" value="Unplaced"/>
</dbReference>
<dbReference type="InterPro" id="IPR030564">
    <property type="entry name" value="Myotubularin"/>
</dbReference>
<evidence type="ECO:0000256" key="9">
    <source>
        <dbReference type="ARBA" id="ARBA00023136"/>
    </source>
</evidence>
<dbReference type="SUPFAM" id="SSF52799">
    <property type="entry name" value="(Phosphotyrosine protein) phosphatases II"/>
    <property type="match status" value="1"/>
</dbReference>
<evidence type="ECO:0000313" key="18">
    <source>
        <dbReference type="WBParaSite" id="nRc.2.0.1.t42499-RA"/>
    </source>
</evidence>
<dbReference type="WBParaSite" id="nRc.2.0.1.t42499-RA">
    <property type="protein sequence ID" value="nRc.2.0.1.t42499-RA"/>
    <property type="gene ID" value="nRc.2.0.1.g42499"/>
</dbReference>
<dbReference type="InterPro" id="IPR048994">
    <property type="entry name" value="PH-GRAM_MTMR6-9"/>
</dbReference>
<feature type="active site" description="Phosphocysteine intermediate" evidence="11">
    <location>
        <position position="302"/>
    </location>
</feature>
<dbReference type="GO" id="GO:0052629">
    <property type="term" value="F:phosphatidylinositol-3,5-bisphosphate 3-phosphatase activity"/>
    <property type="evidence" value="ECO:0007669"/>
    <property type="project" value="UniProtKB-EC"/>
</dbReference>
<dbReference type="InterPro" id="IPR011011">
    <property type="entry name" value="Znf_FYVE_PHD"/>
</dbReference>
<evidence type="ECO:0000256" key="4">
    <source>
        <dbReference type="ARBA" id="ARBA00022723"/>
    </source>
</evidence>
<dbReference type="PROSITE" id="PS00383">
    <property type="entry name" value="TYR_PHOSPHATASE_1"/>
    <property type="match status" value="1"/>
</dbReference>
<keyword evidence="4" id="KW-0479">Metal-binding</keyword>
<protein>
    <recommendedName>
        <fullName evidence="3">phosphatidylinositol-3,5-bisphosphate 3-phosphatase</fullName>
        <ecNumber evidence="3">3.1.3.95</ecNumber>
    </recommendedName>
    <alternativeName>
        <fullName evidence="10">Phosphatidylinositol-3,5-bisphosphate 3-phosphatase</fullName>
    </alternativeName>
</protein>
<dbReference type="Pfam" id="PF06602">
    <property type="entry name" value="Myotub-related"/>
    <property type="match status" value="1"/>
</dbReference>
<name>A0A915KWG7_ROMCU</name>
<dbReference type="GO" id="GO:0005737">
    <property type="term" value="C:cytoplasm"/>
    <property type="evidence" value="ECO:0007669"/>
    <property type="project" value="TreeGrafter"/>
</dbReference>
<keyword evidence="5 13" id="KW-0863">Zinc-finger</keyword>
<evidence type="ECO:0000313" key="17">
    <source>
        <dbReference type="Proteomes" id="UP000887565"/>
    </source>
</evidence>
<evidence type="ECO:0000256" key="10">
    <source>
        <dbReference type="ARBA" id="ARBA00032571"/>
    </source>
</evidence>
<sequence>MFIIEETNQETWVLHNQIDTVARGPLSAAGCLLTIKCKTFLDLHMLISRDKDCTDVYKSLIDLSMPSRIEDVYAFDYIPSNKNNKLEDGWLESDRLILSDYKRLGLPNEVWCESDLNQNYKFCDSYPEVLYVPKGVSKPVLIGSSKFRSRGRLPVLSYLYPKNSASICRCSQPLTGFRARCVEDEDLMQHILKTNPRSNVLYVVDVRPKINALANKAAGKGFENENNYDNMKFYFFPVENIHVMRASVQKLREACLDRSLTSTAFWSAIEGSGWFKHVKILLETSKFIAESILKSINVVVHCSDGWDRTAQTISLACILLDPNYRTLKGFQVLIERDWLMFGHKFADRLRHTVPNRKDSNKNDQEYDPEVNTNNNNKESNSNFQKEISPIFLQFLDCVHQLMRQYPLTFEFNERFLAMLYDAAVSCQFGTFLVNCQKDRRDLNLPKRTYSFWAHVEENRDECLNPIYCSDENTDVLTPDLRSQAIKLWRFMYNRFDGGVHPRESFEDAAVTMKDRIKALKFQANLLKRVSRSSSSHANIDVSAAAAAKRNSVASSKMISDSESGYDDEPSTPGQSGAGSDVLKIKTSIPHPLDGVGATTNFRSNVNRTDDDFTFALDWQKLRDATHCSSCTTIFDHFARKYHCWRCGLIFCRRCISRSTISLTLSGDEESPDQDRPSYCRNCNLIAKSA</sequence>
<feature type="binding site" evidence="12">
    <location>
        <begin position="302"/>
        <end position="308"/>
    </location>
    <ligand>
        <name>substrate</name>
    </ligand>
</feature>
<dbReference type="InterPro" id="IPR010569">
    <property type="entry name" value="Myotubularin-like_Pase_dom"/>
</dbReference>
<dbReference type="SMART" id="SM00064">
    <property type="entry name" value="FYVE"/>
    <property type="match status" value="1"/>
</dbReference>
<keyword evidence="9" id="KW-0472">Membrane</keyword>
<dbReference type="InterPro" id="IPR016130">
    <property type="entry name" value="Tyr_Pase_AS"/>
</dbReference>
<dbReference type="GO" id="GO:0008270">
    <property type="term" value="F:zinc ion binding"/>
    <property type="evidence" value="ECO:0007669"/>
    <property type="project" value="UniProtKB-KW"/>
</dbReference>
<evidence type="ECO:0000256" key="1">
    <source>
        <dbReference type="ARBA" id="ARBA00004370"/>
    </source>
</evidence>
<evidence type="ECO:0000259" key="16">
    <source>
        <dbReference type="PROSITE" id="PS51339"/>
    </source>
</evidence>
<dbReference type="InterPro" id="IPR017455">
    <property type="entry name" value="Znf_FYVE-rel"/>
</dbReference>
<evidence type="ECO:0000256" key="3">
    <source>
        <dbReference type="ARBA" id="ARBA00012903"/>
    </source>
</evidence>
<feature type="compositionally biased region" description="Basic and acidic residues" evidence="14">
    <location>
        <begin position="352"/>
        <end position="364"/>
    </location>
</feature>
<evidence type="ECO:0000256" key="14">
    <source>
        <dbReference type="SAM" id="MobiDB-lite"/>
    </source>
</evidence>
<dbReference type="InterPro" id="IPR003595">
    <property type="entry name" value="Tyr_Pase_cat"/>
</dbReference>
<dbReference type="PROSITE" id="PS50178">
    <property type="entry name" value="ZF_FYVE"/>
    <property type="match status" value="1"/>
</dbReference>
<evidence type="ECO:0000256" key="12">
    <source>
        <dbReference type="PIRSR" id="PIRSR630564-2"/>
    </source>
</evidence>
<feature type="domain" description="FYVE-type" evidence="15">
    <location>
        <begin position="621"/>
        <end position="682"/>
    </location>
</feature>
<keyword evidence="7" id="KW-0862">Zinc</keyword>
<dbReference type="SUPFAM" id="SSF57903">
    <property type="entry name" value="FYVE/PHD zinc finger"/>
    <property type="match status" value="1"/>
</dbReference>
<feature type="domain" description="Myotubularin phosphatase" evidence="16">
    <location>
        <begin position="91"/>
        <end position="492"/>
    </location>
</feature>
<evidence type="ECO:0000256" key="5">
    <source>
        <dbReference type="ARBA" id="ARBA00022771"/>
    </source>
</evidence>
<feature type="region of interest" description="Disordered" evidence="14">
    <location>
        <begin position="352"/>
        <end position="380"/>
    </location>
</feature>
<evidence type="ECO:0000256" key="11">
    <source>
        <dbReference type="PIRSR" id="PIRSR630564-1"/>
    </source>
</evidence>
<evidence type="ECO:0000259" key="15">
    <source>
        <dbReference type="PROSITE" id="PS50178"/>
    </source>
</evidence>
<accession>A0A915KWG7</accession>
<dbReference type="OMA" id="FRFIGIE"/>
<dbReference type="Pfam" id="PF21098">
    <property type="entry name" value="PH-GRAM_MTMR6-like"/>
    <property type="match status" value="1"/>
</dbReference>
<comment type="similarity">
    <text evidence="2">Belongs to the protein-tyrosine phosphatase family. Non-receptor class myotubularin subfamily.</text>
</comment>
<dbReference type="Gene3D" id="2.30.29.30">
    <property type="entry name" value="Pleckstrin-homology domain (PH domain)/Phosphotyrosine-binding domain (PTB)"/>
    <property type="match status" value="1"/>
</dbReference>